<dbReference type="GO" id="GO:0006412">
    <property type="term" value="P:translation"/>
    <property type="evidence" value="ECO:0007669"/>
    <property type="project" value="InterPro"/>
</dbReference>
<sequence length="197" mass="22703">MQKHIIVDASEHVAGKLASKIAKMLLEGHKVTVLRCEKVILTGSLKSRLAMFKAFLNKRCRVNPRRGPFHHILPSMRFYRIVRGMIPYKQYKGKSAIANLEVHEGIPVEFENTERVVFPGCLHKYTCSPLHKKVLLQDILVRYGWKHLEAVDAMTEKVLKNEAAAKESSLNKEKQAEEFVKSSEFEQEMKKRLSQFI</sequence>
<protein>
    <submittedName>
        <fullName evidence="4">60S ribosomal protein L13a</fullName>
    </submittedName>
</protein>
<evidence type="ECO:0000256" key="2">
    <source>
        <dbReference type="ARBA" id="ARBA00022980"/>
    </source>
</evidence>
<dbReference type="InterPro" id="IPR005822">
    <property type="entry name" value="Ribosomal_uL13"/>
</dbReference>
<keyword evidence="5" id="KW-1185">Reference proteome</keyword>
<dbReference type="OrthoDB" id="1882297at2759"/>
<dbReference type="EMBL" id="SBJO01000147">
    <property type="protein sequence ID" value="KAF9762656.1"/>
    <property type="molecule type" value="Genomic_DNA"/>
</dbReference>
<dbReference type="GO" id="GO:0003729">
    <property type="term" value="F:mRNA binding"/>
    <property type="evidence" value="ECO:0007669"/>
    <property type="project" value="TreeGrafter"/>
</dbReference>
<evidence type="ECO:0000313" key="4">
    <source>
        <dbReference type="EMBL" id="KAF9762656.1"/>
    </source>
</evidence>
<evidence type="ECO:0000256" key="1">
    <source>
        <dbReference type="ARBA" id="ARBA00006227"/>
    </source>
</evidence>
<reference evidence="4 5" key="1">
    <citation type="journal article" date="2020" name="Genome Biol. Evol.">
        <title>Comparative genomics of strictly vertically transmitted, feminizing microsporidia endosymbionts of amphipod crustaceans.</title>
        <authorList>
            <person name="Cormier A."/>
            <person name="Chebbi M.A."/>
            <person name="Giraud I."/>
            <person name="Wattier R."/>
            <person name="Teixeira M."/>
            <person name="Gilbert C."/>
            <person name="Rigaud T."/>
            <person name="Cordaux R."/>
        </authorList>
    </citation>
    <scope>NUCLEOTIDE SEQUENCE [LARGE SCALE GENOMIC DNA]</scope>
    <source>
        <strain evidence="4 5">Ou3-Ou53</strain>
    </source>
</reference>
<dbReference type="NCBIfam" id="TIGR01077">
    <property type="entry name" value="L13_A_E"/>
    <property type="match status" value="1"/>
</dbReference>
<accession>A0A9P6H102</accession>
<comment type="caution">
    <text evidence="4">The sequence shown here is derived from an EMBL/GenBank/DDBJ whole genome shotgun (WGS) entry which is preliminary data.</text>
</comment>
<keyword evidence="3" id="KW-0687">Ribonucleoprotein</keyword>
<dbReference type="PANTHER" id="PTHR11545">
    <property type="entry name" value="RIBOSOMAL PROTEIN L13"/>
    <property type="match status" value="1"/>
</dbReference>
<dbReference type="AlphaFoldDB" id="A0A9P6H102"/>
<organism evidence="4 5">
    <name type="scientific">Nosema granulosis</name>
    <dbReference type="NCBI Taxonomy" id="83296"/>
    <lineage>
        <taxon>Eukaryota</taxon>
        <taxon>Fungi</taxon>
        <taxon>Fungi incertae sedis</taxon>
        <taxon>Microsporidia</taxon>
        <taxon>Nosematidae</taxon>
        <taxon>Nosema</taxon>
    </lineage>
</organism>
<dbReference type="GO" id="GO:0022625">
    <property type="term" value="C:cytosolic large ribosomal subunit"/>
    <property type="evidence" value="ECO:0007669"/>
    <property type="project" value="TreeGrafter"/>
</dbReference>
<dbReference type="Proteomes" id="UP000740883">
    <property type="component" value="Unassembled WGS sequence"/>
</dbReference>
<dbReference type="InterPro" id="IPR036899">
    <property type="entry name" value="Ribosomal_uL13_sf"/>
</dbReference>
<dbReference type="Gene3D" id="3.90.1180.10">
    <property type="entry name" value="Ribosomal protein L13"/>
    <property type="match status" value="1"/>
</dbReference>
<dbReference type="GO" id="GO:0003735">
    <property type="term" value="F:structural constituent of ribosome"/>
    <property type="evidence" value="ECO:0007669"/>
    <property type="project" value="InterPro"/>
</dbReference>
<proteinExistence type="inferred from homology"/>
<evidence type="ECO:0000313" key="5">
    <source>
        <dbReference type="Proteomes" id="UP000740883"/>
    </source>
</evidence>
<dbReference type="Pfam" id="PF00572">
    <property type="entry name" value="Ribosomal_L13"/>
    <property type="match status" value="1"/>
</dbReference>
<name>A0A9P6H102_9MICR</name>
<gene>
    <name evidence="4" type="primary">RpL13A</name>
    <name evidence="4" type="ORF">NGRA_1859</name>
</gene>
<dbReference type="SUPFAM" id="SSF52161">
    <property type="entry name" value="Ribosomal protein L13"/>
    <property type="match status" value="1"/>
</dbReference>
<keyword evidence="2 4" id="KW-0689">Ribosomal protein</keyword>
<dbReference type="PANTHER" id="PTHR11545:SF3">
    <property type="entry name" value="LARGE RIBOSOMAL SUBUNIT PROTEIN UL13"/>
    <property type="match status" value="1"/>
</dbReference>
<dbReference type="CDD" id="cd00392">
    <property type="entry name" value="Ribosomal_L13"/>
    <property type="match status" value="1"/>
</dbReference>
<dbReference type="GO" id="GO:0017148">
    <property type="term" value="P:negative regulation of translation"/>
    <property type="evidence" value="ECO:0007669"/>
    <property type="project" value="TreeGrafter"/>
</dbReference>
<comment type="similarity">
    <text evidence="1">Belongs to the universal ribosomal protein uL13 family.</text>
</comment>
<dbReference type="InterPro" id="IPR005755">
    <property type="entry name" value="Ribosomal_uL13_euk/arc"/>
</dbReference>
<evidence type="ECO:0000256" key="3">
    <source>
        <dbReference type="ARBA" id="ARBA00023274"/>
    </source>
</evidence>